<organism evidence="2 3">
    <name type="scientific">Peptostreptococcus porci</name>
    <dbReference type="NCBI Taxonomy" id="2652282"/>
    <lineage>
        <taxon>Bacteria</taxon>
        <taxon>Bacillati</taxon>
        <taxon>Bacillota</taxon>
        <taxon>Clostridia</taxon>
        <taxon>Peptostreptococcales</taxon>
        <taxon>Peptostreptococcaceae</taxon>
        <taxon>Peptostreptococcus</taxon>
    </lineage>
</organism>
<dbReference type="RefSeq" id="WP_154538245.1">
    <property type="nucleotide sequence ID" value="NZ_JAXFGK010000006.1"/>
</dbReference>
<feature type="domain" description="SGNH hydrolase-type esterase" evidence="1">
    <location>
        <begin position="86"/>
        <end position="234"/>
    </location>
</feature>
<dbReference type="Proteomes" id="UP000440713">
    <property type="component" value="Unassembled WGS sequence"/>
</dbReference>
<keyword evidence="2" id="KW-0378">Hydrolase</keyword>
<evidence type="ECO:0000313" key="3">
    <source>
        <dbReference type="Proteomes" id="UP000440713"/>
    </source>
</evidence>
<dbReference type="AlphaFoldDB" id="A0A6N7XDR3"/>
<evidence type="ECO:0000259" key="1">
    <source>
        <dbReference type="Pfam" id="PF13472"/>
    </source>
</evidence>
<sequence length="247" mass="27914">MKKPNIILSVTTLVLGVAMVGNGIFAADSSQTKNEKIQWTINFLKKQESQNIDEVEAEINKVNKDTSIVKFDMNKAKSRFEDVVFLGDSITEYLREANILNPSSVLAQKGEHVNQANKHLSEIKNLKPKEIVVLYGANDINAYSPEKYKEEYVKLINEIKKVSPSSTIYLQAPLPVNEAKTVNKDSRINNENVKLLTQKTKQVASITGAKFLSSDGLVTSDSLFEQDGVHFKYEFYKNWLYFLSENI</sequence>
<dbReference type="Pfam" id="PF13472">
    <property type="entry name" value="Lipase_GDSL_2"/>
    <property type="match status" value="1"/>
</dbReference>
<dbReference type="InterPro" id="IPR036514">
    <property type="entry name" value="SGNH_hydro_sf"/>
</dbReference>
<dbReference type="Gene3D" id="3.40.50.1110">
    <property type="entry name" value="SGNH hydrolase"/>
    <property type="match status" value="1"/>
</dbReference>
<name>A0A6N7XDR3_9FIRM</name>
<evidence type="ECO:0000313" key="2">
    <source>
        <dbReference type="EMBL" id="MST62816.1"/>
    </source>
</evidence>
<dbReference type="SUPFAM" id="SSF52266">
    <property type="entry name" value="SGNH hydrolase"/>
    <property type="match status" value="1"/>
</dbReference>
<protein>
    <submittedName>
        <fullName evidence="2">Acetylhydrolase</fullName>
    </submittedName>
</protein>
<accession>A0A6N7XDR3</accession>
<dbReference type="EMBL" id="VUNE01000004">
    <property type="protein sequence ID" value="MST62816.1"/>
    <property type="molecule type" value="Genomic_DNA"/>
</dbReference>
<proteinExistence type="predicted"/>
<comment type="caution">
    <text evidence="2">The sequence shown here is derived from an EMBL/GenBank/DDBJ whole genome shotgun (WGS) entry which is preliminary data.</text>
</comment>
<dbReference type="GO" id="GO:0016787">
    <property type="term" value="F:hydrolase activity"/>
    <property type="evidence" value="ECO:0007669"/>
    <property type="project" value="UniProtKB-KW"/>
</dbReference>
<keyword evidence="3" id="KW-1185">Reference proteome</keyword>
<reference evidence="2 3" key="1">
    <citation type="submission" date="2019-08" db="EMBL/GenBank/DDBJ databases">
        <title>In-depth cultivation of the pig gut microbiome towards novel bacterial diversity and tailored functional studies.</title>
        <authorList>
            <person name="Wylensek D."/>
            <person name="Hitch T.C.A."/>
            <person name="Clavel T."/>
        </authorList>
    </citation>
    <scope>NUCLEOTIDE SEQUENCE [LARGE SCALE GENOMIC DNA]</scope>
    <source>
        <strain evidence="2 3">WCA-SAB-591-4A-A</strain>
    </source>
</reference>
<dbReference type="InterPro" id="IPR013830">
    <property type="entry name" value="SGNH_hydro"/>
</dbReference>
<gene>
    <name evidence="2" type="ORF">FYJ71_07525</name>
</gene>